<reference evidence="2" key="2">
    <citation type="journal article" date="2015" name="Data Brief">
        <title>Shoot transcriptome of the giant reed, Arundo donax.</title>
        <authorList>
            <person name="Barrero R.A."/>
            <person name="Guerrero F.D."/>
            <person name="Moolhuijzen P."/>
            <person name="Goolsby J.A."/>
            <person name="Tidwell J."/>
            <person name="Bellgard S.E."/>
            <person name="Bellgard M.I."/>
        </authorList>
    </citation>
    <scope>NUCLEOTIDE SEQUENCE</scope>
    <source>
        <tissue evidence="2">Shoot tissue taken approximately 20 cm above the soil surface</tissue>
    </source>
</reference>
<evidence type="ECO:0000256" key="1">
    <source>
        <dbReference type="SAM" id="MobiDB-lite"/>
    </source>
</evidence>
<evidence type="ECO:0000313" key="2">
    <source>
        <dbReference type="EMBL" id="JAD97296.1"/>
    </source>
</evidence>
<reference evidence="2" key="1">
    <citation type="submission" date="2014-09" db="EMBL/GenBank/DDBJ databases">
        <authorList>
            <person name="Magalhaes I.L.F."/>
            <person name="Oliveira U."/>
            <person name="Santos F.R."/>
            <person name="Vidigal T.H.D.A."/>
            <person name="Brescovit A.D."/>
            <person name="Santos A.J."/>
        </authorList>
    </citation>
    <scope>NUCLEOTIDE SEQUENCE</scope>
    <source>
        <tissue evidence="2">Shoot tissue taken approximately 20 cm above the soil surface</tissue>
    </source>
</reference>
<dbReference type="EMBL" id="GBRH01200599">
    <property type="protein sequence ID" value="JAD97296.1"/>
    <property type="molecule type" value="Transcribed_RNA"/>
</dbReference>
<organism evidence="2">
    <name type="scientific">Arundo donax</name>
    <name type="common">Giant reed</name>
    <name type="synonym">Donax arundinaceus</name>
    <dbReference type="NCBI Taxonomy" id="35708"/>
    <lineage>
        <taxon>Eukaryota</taxon>
        <taxon>Viridiplantae</taxon>
        <taxon>Streptophyta</taxon>
        <taxon>Embryophyta</taxon>
        <taxon>Tracheophyta</taxon>
        <taxon>Spermatophyta</taxon>
        <taxon>Magnoliopsida</taxon>
        <taxon>Liliopsida</taxon>
        <taxon>Poales</taxon>
        <taxon>Poaceae</taxon>
        <taxon>PACMAD clade</taxon>
        <taxon>Arundinoideae</taxon>
        <taxon>Arundineae</taxon>
        <taxon>Arundo</taxon>
    </lineage>
</organism>
<name>A0A0A9EB68_ARUDO</name>
<accession>A0A0A9EB68</accession>
<feature type="region of interest" description="Disordered" evidence="1">
    <location>
        <begin position="1"/>
        <end position="32"/>
    </location>
</feature>
<dbReference type="AlphaFoldDB" id="A0A0A9EB68"/>
<sequence>MSAGGEARSQSSRLREPGGARPPTFHVAAKIL</sequence>
<proteinExistence type="predicted"/>
<protein>
    <submittedName>
        <fullName evidence="2">Uncharacterized protein</fullName>
    </submittedName>
</protein>